<dbReference type="PRINTS" id="PR00081">
    <property type="entry name" value="GDHRDH"/>
</dbReference>
<protein>
    <submittedName>
        <fullName evidence="4">SDR family oxidoreductase</fullName>
        <ecNumber evidence="4">1.-.-.-</ecNumber>
    </submittedName>
</protein>
<dbReference type="Pfam" id="PF00106">
    <property type="entry name" value="adh_short"/>
    <property type="match status" value="1"/>
</dbReference>
<evidence type="ECO:0000256" key="2">
    <source>
        <dbReference type="ARBA" id="ARBA00011881"/>
    </source>
</evidence>
<accession>A0ABV2DQB9</accession>
<comment type="similarity">
    <text evidence="1">Belongs to the short-chain dehydrogenases/reductases (SDR) family.</text>
</comment>
<dbReference type="PANTHER" id="PTHR44252">
    <property type="entry name" value="D-ERYTHRULOSE REDUCTASE"/>
    <property type="match status" value="1"/>
</dbReference>
<reference evidence="4 5" key="1">
    <citation type="submission" date="2024-06" db="EMBL/GenBank/DDBJ databases">
        <authorList>
            <person name="Kim D.-U."/>
        </authorList>
    </citation>
    <scope>NUCLEOTIDE SEQUENCE [LARGE SCALE GENOMIC DNA]</scope>
    <source>
        <strain evidence="4 5">KACC15460</strain>
    </source>
</reference>
<dbReference type="Proteomes" id="UP001548832">
    <property type="component" value="Unassembled WGS sequence"/>
</dbReference>
<dbReference type="EMBL" id="JBEWSZ010000004">
    <property type="protein sequence ID" value="MET2831613.1"/>
    <property type="molecule type" value="Genomic_DNA"/>
</dbReference>
<dbReference type="CDD" id="cd05233">
    <property type="entry name" value="SDR_c"/>
    <property type="match status" value="1"/>
</dbReference>
<proteinExistence type="inferred from homology"/>
<dbReference type="InterPro" id="IPR036291">
    <property type="entry name" value="NAD(P)-bd_dom_sf"/>
</dbReference>
<evidence type="ECO:0000313" key="4">
    <source>
        <dbReference type="EMBL" id="MET2831613.1"/>
    </source>
</evidence>
<dbReference type="EC" id="1.-.-.-" evidence="4"/>
<dbReference type="PROSITE" id="PS00061">
    <property type="entry name" value="ADH_SHORT"/>
    <property type="match status" value="1"/>
</dbReference>
<evidence type="ECO:0000313" key="5">
    <source>
        <dbReference type="Proteomes" id="UP001548832"/>
    </source>
</evidence>
<dbReference type="GO" id="GO:0016491">
    <property type="term" value="F:oxidoreductase activity"/>
    <property type="evidence" value="ECO:0007669"/>
    <property type="project" value="UniProtKB-KW"/>
</dbReference>
<name>A0ABV2DQB9_9HYPH</name>
<organism evidence="4 5">
    <name type="scientific">Mesorhizobium shangrilense</name>
    <dbReference type="NCBI Taxonomy" id="460060"/>
    <lineage>
        <taxon>Bacteria</taxon>
        <taxon>Pseudomonadati</taxon>
        <taxon>Pseudomonadota</taxon>
        <taxon>Alphaproteobacteria</taxon>
        <taxon>Hyphomicrobiales</taxon>
        <taxon>Phyllobacteriaceae</taxon>
        <taxon>Mesorhizobium</taxon>
    </lineage>
</organism>
<evidence type="ECO:0000256" key="1">
    <source>
        <dbReference type="ARBA" id="ARBA00006484"/>
    </source>
</evidence>
<sequence length="150" mass="16074">MNTPGINSRATAQMVMKAILKVLPDIAVDTRAVAKRMIAARKPGSLINISSQMAHVGGIDRAVYGATKHAMEGFTKSMSIEWGHYGIRVLTNLVTDVAYFLTWTAEVAGSIRSRRITCASRSGTCRRPPAGPARQNVSGLGGVRCSTPRC</sequence>
<dbReference type="PANTHER" id="PTHR44252:SF3">
    <property type="entry name" value="D-ERYTHRULOSE REDUCTASE-RELATED"/>
    <property type="match status" value="1"/>
</dbReference>
<dbReference type="InterPro" id="IPR002347">
    <property type="entry name" value="SDR_fam"/>
</dbReference>
<dbReference type="InterPro" id="IPR051737">
    <property type="entry name" value="L-xylulose/Carbonyl_redctase"/>
</dbReference>
<dbReference type="InterPro" id="IPR020904">
    <property type="entry name" value="Sc_DH/Rdtase_CS"/>
</dbReference>
<gene>
    <name evidence="4" type="ORF">ABVQ20_32170</name>
</gene>
<dbReference type="SUPFAM" id="SSF51735">
    <property type="entry name" value="NAD(P)-binding Rossmann-fold domains"/>
    <property type="match status" value="1"/>
</dbReference>
<keyword evidence="3" id="KW-0521">NADP</keyword>
<comment type="caution">
    <text evidence="4">The sequence shown here is derived from an EMBL/GenBank/DDBJ whole genome shotgun (WGS) entry which is preliminary data.</text>
</comment>
<keyword evidence="4" id="KW-0560">Oxidoreductase</keyword>
<dbReference type="Gene3D" id="3.40.50.720">
    <property type="entry name" value="NAD(P)-binding Rossmann-like Domain"/>
    <property type="match status" value="1"/>
</dbReference>
<comment type="subunit">
    <text evidence="2">Homotetramer.</text>
</comment>
<evidence type="ECO:0000256" key="3">
    <source>
        <dbReference type="ARBA" id="ARBA00022857"/>
    </source>
</evidence>
<keyword evidence="5" id="KW-1185">Reference proteome</keyword>